<dbReference type="SUPFAM" id="SSF88723">
    <property type="entry name" value="PIN domain-like"/>
    <property type="match status" value="1"/>
</dbReference>
<dbReference type="GO" id="GO:0004527">
    <property type="term" value="F:exonuclease activity"/>
    <property type="evidence" value="ECO:0007669"/>
    <property type="project" value="UniProtKB-KW"/>
</dbReference>
<dbReference type="SUPFAM" id="SSF47807">
    <property type="entry name" value="5' to 3' exonuclease, C-terminal subdomain"/>
    <property type="match status" value="1"/>
</dbReference>
<gene>
    <name evidence="7" type="ORF">M8044_000023</name>
</gene>
<dbReference type="InterPro" id="IPR008918">
    <property type="entry name" value="HhH2"/>
</dbReference>
<keyword evidence="2" id="KW-0378">Hydrolase</keyword>
<dbReference type="Gene3D" id="3.40.50.1010">
    <property type="entry name" value="5'-nuclease"/>
    <property type="match status" value="1"/>
</dbReference>
<keyword evidence="8" id="KW-1185">Reference proteome</keyword>
<dbReference type="InterPro" id="IPR038969">
    <property type="entry name" value="FEN"/>
</dbReference>
<dbReference type="InterPro" id="IPR002421">
    <property type="entry name" value="5-3_exonuclease"/>
</dbReference>
<reference evidence="7 8" key="1">
    <citation type="journal article" date="2023" name="Plant">
        <title>Draft Genome Sequence Resource of CBPPT1, a 'Candidatus Phytoplasma trifolii'-Related Strain Associated with Potato Purple Top Disease in the Columbia Basin, U.S.A.</title>
        <authorList>
            <person name="Wei W."/>
            <person name="Shao J."/>
            <person name="Bottner-Parker K.D."/>
            <person name="Zhao Y."/>
        </authorList>
    </citation>
    <scope>NUCLEOTIDE SEQUENCE [LARGE SCALE GENOMIC DNA]</scope>
    <source>
        <strain evidence="7 8">CBPPT1</strain>
    </source>
</reference>
<dbReference type="InterPro" id="IPR020045">
    <property type="entry name" value="DNA_polI_H3TH"/>
</dbReference>
<feature type="domain" description="5'-3' exonuclease" evidence="6">
    <location>
        <begin position="1"/>
        <end position="237"/>
    </location>
</feature>
<dbReference type="CDD" id="cd09898">
    <property type="entry name" value="H3TH_53EXO"/>
    <property type="match status" value="1"/>
</dbReference>
<keyword evidence="3" id="KW-0238">DNA-binding</keyword>
<comment type="function">
    <text evidence="4">5'-3' exonuclease acting preferentially on double-stranded DNA.</text>
</comment>
<dbReference type="EMBL" id="JANHJP010000001">
    <property type="protein sequence ID" value="MDC9031804.1"/>
    <property type="molecule type" value="Genomic_DNA"/>
</dbReference>
<dbReference type="Pfam" id="PF02739">
    <property type="entry name" value="5_3_exonuc_N"/>
    <property type="match status" value="1"/>
</dbReference>
<name>A0ABT5L973_9MOLU</name>
<dbReference type="InterPro" id="IPR036279">
    <property type="entry name" value="5-3_exonuclease_C_sf"/>
</dbReference>
<evidence type="ECO:0000256" key="5">
    <source>
        <dbReference type="ARBA" id="ARBA00050026"/>
    </source>
</evidence>
<dbReference type="SMART" id="SM00279">
    <property type="entry name" value="HhH2"/>
    <property type="match status" value="1"/>
</dbReference>
<keyword evidence="7" id="KW-0269">Exonuclease</keyword>
<evidence type="ECO:0000256" key="1">
    <source>
        <dbReference type="ARBA" id="ARBA00022722"/>
    </source>
</evidence>
<protein>
    <recommendedName>
        <fullName evidence="5">5'-3' exonuclease</fullName>
    </recommendedName>
</protein>
<comment type="caution">
    <text evidence="7">The sequence shown here is derived from an EMBL/GenBank/DDBJ whole genome shotgun (WGS) entry which is preliminary data.</text>
</comment>
<dbReference type="InterPro" id="IPR020046">
    <property type="entry name" value="5-3_exonucl_a-hlix_arch_N"/>
</dbReference>
<evidence type="ECO:0000256" key="2">
    <source>
        <dbReference type="ARBA" id="ARBA00022801"/>
    </source>
</evidence>
<dbReference type="PANTHER" id="PTHR42646">
    <property type="entry name" value="FLAP ENDONUCLEASE XNI"/>
    <property type="match status" value="1"/>
</dbReference>
<organism evidence="7 8">
    <name type="scientific">Columbia Basin potato purple top phytoplasma</name>
    <dbReference type="NCBI Taxonomy" id="307134"/>
    <lineage>
        <taxon>Bacteria</taxon>
        <taxon>Bacillati</taxon>
        <taxon>Mycoplasmatota</taxon>
        <taxon>Mollicutes</taxon>
        <taxon>Acholeplasmatales</taxon>
        <taxon>Acholeplasmataceae</taxon>
        <taxon>Candidatus Phytoplasma</taxon>
        <taxon>16SrVI (Clover proliferation group)</taxon>
    </lineage>
</organism>
<evidence type="ECO:0000259" key="6">
    <source>
        <dbReference type="SMART" id="SM00475"/>
    </source>
</evidence>
<evidence type="ECO:0000256" key="4">
    <source>
        <dbReference type="ARBA" id="ARBA00049957"/>
    </source>
</evidence>
<evidence type="ECO:0000313" key="8">
    <source>
        <dbReference type="Proteomes" id="UP001221763"/>
    </source>
</evidence>
<evidence type="ECO:0000313" key="7">
    <source>
        <dbReference type="EMBL" id="MDC9031804.1"/>
    </source>
</evidence>
<dbReference type="SMART" id="SM00475">
    <property type="entry name" value="53EXOc"/>
    <property type="match status" value="1"/>
</dbReference>
<dbReference type="Pfam" id="PF01367">
    <property type="entry name" value="5_3_exonuc"/>
    <property type="match status" value="1"/>
</dbReference>
<dbReference type="InterPro" id="IPR029060">
    <property type="entry name" value="PIN-like_dom_sf"/>
</dbReference>
<dbReference type="CDD" id="cd09859">
    <property type="entry name" value="PIN_53EXO"/>
    <property type="match status" value="1"/>
</dbReference>
<sequence>MQNNEGEDINALIVFINMFKKILEKTENHICVAFDSKHKTQKHTLYEDYKKGRLKTPESLINQIYLIKEYLTLSGIHHYSQDGYEADDIIGTIANQASQNNISVLILSSDKDLLQLINCNITVGLIKQGLTKVIYYNSQMLENEFFLKANQIIDFKSLTGDSSDNIKGVPSIGPKTATKLLNKFNNLENIFNNLEQINSKIRTKLIQFKKEIFFNRVLVTINKFVPLSFDYTQTKIQNKNIFLLKTFLEKYKLKKGNIEL</sequence>
<accession>A0ABT5L973</accession>
<dbReference type="Gene3D" id="1.10.150.20">
    <property type="entry name" value="5' to 3' exonuclease, C-terminal subdomain"/>
    <property type="match status" value="1"/>
</dbReference>
<keyword evidence="1" id="KW-0540">Nuclease</keyword>
<proteinExistence type="predicted"/>
<dbReference type="Proteomes" id="UP001221763">
    <property type="component" value="Unassembled WGS sequence"/>
</dbReference>
<evidence type="ECO:0000256" key="3">
    <source>
        <dbReference type="ARBA" id="ARBA00023125"/>
    </source>
</evidence>
<dbReference type="PANTHER" id="PTHR42646:SF2">
    <property type="entry name" value="5'-3' EXONUCLEASE FAMILY PROTEIN"/>
    <property type="match status" value="1"/>
</dbReference>